<name>A0AAU9N2A5_9ASTR</name>
<proteinExistence type="predicted"/>
<organism evidence="1 2">
    <name type="scientific">Lactuca virosa</name>
    <dbReference type="NCBI Taxonomy" id="75947"/>
    <lineage>
        <taxon>Eukaryota</taxon>
        <taxon>Viridiplantae</taxon>
        <taxon>Streptophyta</taxon>
        <taxon>Embryophyta</taxon>
        <taxon>Tracheophyta</taxon>
        <taxon>Spermatophyta</taxon>
        <taxon>Magnoliopsida</taxon>
        <taxon>eudicotyledons</taxon>
        <taxon>Gunneridae</taxon>
        <taxon>Pentapetalae</taxon>
        <taxon>asterids</taxon>
        <taxon>campanulids</taxon>
        <taxon>Asterales</taxon>
        <taxon>Asteraceae</taxon>
        <taxon>Cichorioideae</taxon>
        <taxon>Cichorieae</taxon>
        <taxon>Lactucinae</taxon>
        <taxon>Lactuca</taxon>
    </lineage>
</organism>
<evidence type="ECO:0000313" key="1">
    <source>
        <dbReference type="EMBL" id="CAH1433017.1"/>
    </source>
</evidence>
<comment type="caution">
    <text evidence="1">The sequence shown here is derived from an EMBL/GenBank/DDBJ whole genome shotgun (WGS) entry which is preliminary data.</text>
</comment>
<keyword evidence="2" id="KW-1185">Reference proteome</keyword>
<gene>
    <name evidence="1" type="ORF">LVIROSA_LOCUS19630</name>
</gene>
<dbReference type="AlphaFoldDB" id="A0AAU9N2A5"/>
<sequence length="161" mass="18020">MSSPSKHFIYFFPDTPSHFHDHLDLQVGVGLCHSSFSFLASVVVISPPTSSAPPISELLCEDSQNGILPSNLVIKNDFQGFREKNYGNRDGNNTLNLARNQGFLSDHLKSSSKTRYITYSKEDEIVICMQSVMVMSSMVRELKVAEGKFTLIFLETPSLNR</sequence>
<reference evidence="1 2" key="1">
    <citation type="submission" date="2022-01" db="EMBL/GenBank/DDBJ databases">
        <authorList>
            <person name="Xiong W."/>
            <person name="Schranz E."/>
        </authorList>
    </citation>
    <scope>NUCLEOTIDE SEQUENCE [LARGE SCALE GENOMIC DNA]</scope>
</reference>
<protein>
    <submittedName>
        <fullName evidence="1">Uncharacterized protein</fullName>
    </submittedName>
</protein>
<evidence type="ECO:0000313" key="2">
    <source>
        <dbReference type="Proteomes" id="UP001157418"/>
    </source>
</evidence>
<accession>A0AAU9N2A5</accession>
<dbReference type="Proteomes" id="UP001157418">
    <property type="component" value="Unassembled WGS sequence"/>
</dbReference>
<dbReference type="EMBL" id="CAKMRJ010003334">
    <property type="protein sequence ID" value="CAH1433017.1"/>
    <property type="molecule type" value="Genomic_DNA"/>
</dbReference>